<dbReference type="InterPro" id="IPR013342">
    <property type="entry name" value="Mandelate_racemase_C"/>
</dbReference>
<evidence type="ECO:0000256" key="1">
    <source>
        <dbReference type="ARBA" id="ARBA00001426"/>
    </source>
</evidence>
<evidence type="ECO:0000313" key="5">
    <source>
        <dbReference type="EMBL" id="GAA1595172.1"/>
    </source>
</evidence>
<organism evidence="5 6">
    <name type="scientific">Kribbella sancticallisti</name>
    <dbReference type="NCBI Taxonomy" id="460087"/>
    <lineage>
        <taxon>Bacteria</taxon>
        <taxon>Bacillati</taxon>
        <taxon>Actinomycetota</taxon>
        <taxon>Actinomycetes</taxon>
        <taxon>Propionibacteriales</taxon>
        <taxon>Kribbellaceae</taxon>
        <taxon>Kribbella</taxon>
    </lineage>
</organism>
<dbReference type="Gene3D" id="3.20.20.120">
    <property type="entry name" value="Enolase-like C-terminal domain"/>
    <property type="match status" value="1"/>
</dbReference>
<keyword evidence="6" id="KW-1185">Reference proteome</keyword>
<evidence type="ECO:0000256" key="3">
    <source>
        <dbReference type="ARBA" id="ARBA00011973"/>
    </source>
</evidence>
<dbReference type="SMART" id="SM00922">
    <property type="entry name" value="MR_MLE"/>
    <property type="match status" value="1"/>
</dbReference>
<gene>
    <name evidence="5" type="ORF">GCM10009789_56500</name>
</gene>
<accession>A0ABN2E3F3</accession>
<proteinExistence type="predicted"/>
<evidence type="ECO:0000256" key="2">
    <source>
        <dbReference type="ARBA" id="ARBA00005183"/>
    </source>
</evidence>
<dbReference type="PANTHER" id="PTHR48080">
    <property type="entry name" value="D-GALACTONATE DEHYDRATASE-RELATED"/>
    <property type="match status" value="1"/>
</dbReference>
<dbReference type="EMBL" id="BAAAOS010000044">
    <property type="protein sequence ID" value="GAA1595172.1"/>
    <property type="molecule type" value="Genomic_DNA"/>
</dbReference>
<protein>
    <recommendedName>
        <fullName evidence="3">glucarate dehydratase</fullName>
        <ecNumber evidence="3">4.2.1.40</ecNumber>
    </recommendedName>
</protein>
<name>A0ABN2E3F3_9ACTN</name>
<comment type="catalytic activity">
    <reaction evidence="1">
        <text>D-glucarate = 5-dehydro-4-deoxy-D-glucarate + H2O</text>
        <dbReference type="Rhea" id="RHEA:14573"/>
        <dbReference type="ChEBI" id="CHEBI:15377"/>
        <dbReference type="ChEBI" id="CHEBI:30612"/>
        <dbReference type="ChEBI" id="CHEBI:42819"/>
        <dbReference type="EC" id="4.2.1.40"/>
    </reaction>
</comment>
<feature type="domain" description="Mandelate racemase/muconate lactonizing enzyme C-terminal" evidence="4">
    <location>
        <begin position="199"/>
        <end position="293"/>
    </location>
</feature>
<dbReference type="SUPFAM" id="SSF54826">
    <property type="entry name" value="Enolase N-terminal domain-like"/>
    <property type="match status" value="1"/>
</dbReference>
<comment type="caution">
    <text evidence="5">The sequence shown here is derived from an EMBL/GenBank/DDBJ whole genome shotgun (WGS) entry which is preliminary data.</text>
</comment>
<evidence type="ECO:0000259" key="4">
    <source>
        <dbReference type="SMART" id="SM00922"/>
    </source>
</evidence>
<reference evidence="5 6" key="1">
    <citation type="journal article" date="2019" name="Int. J. Syst. Evol. Microbiol.">
        <title>The Global Catalogue of Microorganisms (GCM) 10K type strain sequencing project: providing services to taxonomists for standard genome sequencing and annotation.</title>
        <authorList>
            <consortium name="The Broad Institute Genomics Platform"/>
            <consortium name="The Broad Institute Genome Sequencing Center for Infectious Disease"/>
            <person name="Wu L."/>
            <person name="Ma J."/>
        </authorList>
    </citation>
    <scope>NUCLEOTIDE SEQUENCE [LARGE SCALE GENOMIC DNA]</scope>
    <source>
        <strain evidence="5 6">JCM 14969</strain>
    </source>
</reference>
<dbReference type="PANTHER" id="PTHR48080:SF4">
    <property type="entry name" value="GLUCARATE DEHYDRATASE"/>
    <property type="match status" value="1"/>
</dbReference>
<dbReference type="SFLD" id="SFLDG00055">
    <property type="entry name" value="glucarate_dehydratase"/>
    <property type="match status" value="1"/>
</dbReference>
<dbReference type="Proteomes" id="UP001500393">
    <property type="component" value="Unassembled WGS sequence"/>
</dbReference>
<dbReference type="InterPro" id="IPR029017">
    <property type="entry name" value="Enolase-like_N"/>
</dbReference>
<dbReference type="RefSeq" id="WP_344219154.1">
    <property type="nucleotide sequence ID" value="NZ_BAAAOS010000044.1"/>
</dbReference>
<dbReference type="InterPro" id="IPR029065">
    <property type="entry name" value="Enolase_C-like"/>
</dbReference>
<dbReference type="Pfam" id="PF13378">
    <property type="entry name" value="MR_MLE_C"/>
    <property type="match status" value="1"/>
</dbReference>
<dbReference type="SUPFAM" id="SSF51604">
    <property type="entry name" value="Enolase C-terminal domain-like"/>
    <property type="match status" value="1"/>
</dbReference>
<comment type="pathway">
    <text evidence="2">Carbohydrate acid metabolism; D-glucarate degradation; 2,5-dioxopentanoate from D-glucarate: step 1/2.</text>
</comment>
<evidence type="ECO:0000313" key="6">
    <source>
        <dbReference type="Proteomes" id="UP001500393"/>
    </source>
</evidence>
<dbReference type="EC" id="4.2.1.40" evidence="3"/>
<dbReference type="Gene3D" id="3.30.390.10">
    <property type="entry name" value="Enolase-like, N-terminal domain"/>
    <property type="match status" value="1"/>
</dbReference>
<dbReference type="InterPro" id="IPR034593">
    <property type="entry name" value="DgoD-like"/>
</dbReference>
<dbReference type="SFLD" id="SFLDS00001">
    <property type="entry name" value="Enolase"/>
    <property type="match status" value="1"/>
</dbReference>
<sequence>MKITDLIITPLAFADPPLLNSTGVHEPLALRTVVQLVVDGGVVGLGEGSGELDVLDRLAKVRTAVVGRSVFETGLIESIVFSVLGADVTPVQKRSVFSILEVACLDAQGKLLGVPVVDLLGGAVRSWVPYSAYLFYKWAGHPAVAGGDGVGRPTGPPAGFGGVAGVAGSGGGAGAAGFAGTPGASGAGVADEWGAALDPAGLVAQAQRMIELYGFGSLKLKGGVFPPEEEIAAIRALAEAFPGMPLRIDPNGAWSVPTAKRVAAELDGVLEYLEDPTLTTAAMAEVAAVATMPLATNMCVISPETVPEAVRLDAVQIVLSDHHYWGGLRHTRELGAICDTFGLGMSMHSNSHLGISLAAMTHVAAATPNLAYACDTHYPWNRADDVVTQPLEFVGGSLRVPAGPGLGAELDEAKLAELNRRYVDSGRTTRADTAYMRLVEPEYDPTLPRF</sequence>
<dbReference type="InterPro" id="IPR036849">
    <property type="entry name" value="Enolase-like_C_sf"/>
</dbReference>